<evidence type="ECO:0000313" key="2">
    <source>
        <dbReference type="EMBL" id="KAK0181730.1"/>
    </source>
</evidence>
<dbReference type="AlphaFoldDB" id="A0AA39G604"/>
<gene>
    <name evidence="2" type="ORF">PV327_003986</name>
</gene>
<proteinExistence type="predicted"/>
<protein>
    <submittedName>
        <fullName evidence="2">Uncharacterized protein</fullName>
    </submittedName>
</protein>
<name>A0AA39G604_MICHY</name>
<reference evidence="2" key="2">
    <citation type="submission" date="2023-03" db="EMBL/GenBank/DDBJ databases">
        <authorList>
            <person name="Inwood S.N."/>
            <person name="Skelly J.G."/>
            <person name="Guhlin J."/>
            <person name="Harrop T.W.R."/>
            <person name="Goldson S.G."/>
            <person name="Dearden P.K."/>
        </authorList>
    </citation>
    <scope>NUCLEOTIDE SEQUENCE</scope>
    <source>
        <strain evidence="2">Lincoln</strain>
        <tissue evidence="2">Whole body</tissue>
    </source>
</reference>
<feature type="region of interest" description="Disordered" evidence="1">
    <location>
        <begin position="64"/>
        <end position="95"/>
    </location>
</feature>
<sequence length="205" mass="22986">MICCARGILKSVVYCENISVVKAEVLTISMKSLVALVYIGERLFSRVYSTTTTSTRRRRTSVVYDNGTVPATSPLRQQERREEKEEEEEENATEITIKSRGSYERSNIKRTHDGDSSWPARMKIKQQRSIGTSATCHGEPVPTKKSRATAHAANVSNVQRFSSPPCPKLPLFALPCPISIFPSCFQQLYLFSSFLILRISTPPLP</sequence>
<dbReference type="Proteomes" id="UP001168972">
    <property type="component" value="Unassembled WGS sequence"/>
</dbReference>
<comment type="caution">
    <text evidence="2">The sequence shown here is derived from an EMBL/GenBank/DDBJ whole genome shotgun (WGS) entry which is preliminary data.</text>
</comment>
<accession>A0AA39G604</accession>
<evidence type="ECO:0000256" key="1">
    <source>
        <dbReference type="SAM" id="MobiDB-lite"/>
    </source>
</evidence>
<organism evidence="2 3">
    <name type="scientific">Microctonus hyperodae</name>
    <name type="common">Parasitoid wasp</name>
    <dbReference type="NCBI Taxonomy" id="165561"/>
    <lineage>
        <taxon>Eukaryota</taxon>
        <taxon>Metazoa</taxon>
        <taxon>Ecdysozoa</taxon>
        <taxon>Arthropoda</taxon>
        <taxon>Hexapoda</taxon>
        <taxon>Insecta</taxon>
        <taxon>Pterygota</taxon>
        <taxon>Neoptera</taxon>
        <taxon>Endopterygota</taxon>
        <taxon>Hymenoptera</taxon>
        <taxon>Apocrita</taxon>
        <taxon>Ichneumonoidea</taxon>
        <taxon>Braconidae</taxon>
        <taxon>Euphorinae</taxon>
        <taxon>Microctonus</taxon>
    </lineage>
</organism>
<keyword evidence="3" id="KW-1185">Reference proteome</keyword>
<evidence type="ECO:0000313" key="3">
    <source>
        <dbReference type="Proteomes" id="UP001168972"/>
    </source>
</evidence>
<dbReference type="EMBL" id="JAQQBR010000002">
    <property type="protein sequence ID" value="KAK0181730.1"/>
    <property type="molecule type" value="Genomic_DNA"/>
</dbReference>
<reference evidence="2" key="1">
    <citation type="journal article" date="2023" name="bioRxiv">
        <title>Scaffold-level genome assemblies of two parasitoid biocontrol wasps reveal the parthenogenesis mechanism and an associated novel virus.</title>
        <authorList>
            <person name="Inwood S."/>
            <person name="Skelly J."/>
            <person name="Guhlin J."/>
            <person name="Harrop T."/>
            <person name="Goldson S."/>
            <person name="Dearden P."/>
        </authorList>
    </citation>
    <scope>NUCLEOTIDE SEQUENCE</scope>
    <source>
        <strain evidence="2">Lincoln</strain>
        <tissue evidence="2">Whole body</tissue>
    </source>
</reference>